<sequence length="438" mass="50082">MSETNPRESDLILGGQILPPVNAAILGGLAGVKQRLESESIAERLQALNNAVAYGDDGIDLALRSLSDNDDKVRRLAKRLLRDRFGEAGKKAFINHDVASYFLKIDDWNKEEYYSGIGIADPDNNAYYREVYLPGMWKKDEDYQTKQFKSLLQSSSANRMQALILEAVENKLDFFRFIFESIQSNNTPLSNLKALQIGDRKIDWEEVDLENDEFDRDLLVKPKNDRLYQTDISSLLILFPNLEYLNVYGNYHEYLSPNNLALKQFCAGKSIKNKLKTLVIGDADVDRTISNISPTSFPELEHFEIWFNDTKDIMPTIQAISPILSKKATPKLKYLALCNCQVSEALIRAVIRTPVIEKLDVLDFRSGSMMDGIIQYILDCQKIRNLKLLNISDNYLTERGIERLRQLPCKIEAANQFQSKHAKDERDLRFSRYSVSAE</sequence>
<dbReference type="KEGG" id="cmp:Cha6605_1062"/>
<name>K9UBW4_CHAP6</name>
<organism evidence="1 2">
    <name type="scientific">Chamaesiphon minutus (strain ATCC 27169 / PCC 6605)</name>
    <dbReference type="NCBI Taxonomy" id="1173020"/>
    <lineage>
        <taxon>Bacteria</taxon>
        <taxon>Bacillati</taxon>
        <taxon>Cyanobacteriota</taxon>
        <taxon>Cyanophyceae</taxon>
        <taxon>Gomontiellales</taxon>
        <taxon>Chamaesiphonaceae</taxon>
        <taxon>Chamaesiphon</taxon>
    </lineage>
</organism>
<dbReference type="AlphaFoldDB" id="K9UBW4"/>
<evidence type="ECO:0000313" key="2">
    <source>
        <dbReference type="Proteomes" id="UP000010366"/>
    </source>
</evidence>
<reference evidence="1 2" key="1">
    <citation type="submission" date="2012-05" db="EMBL/GenBank/DDBJ databases">
        <title>Finished chromosome of genome of Chamaesiphon sp. PCC 6605.</title>
        <authorList>
            <consortium name="US DOE Joint Genome Institute"/>
            <person name="Gugger M."/>
            <person name="Coursin T."/>
            <person name="Rippka R."/>
            <person name="Tandeau De Marsac N."/>
            <person name="Huntemann M."/>
            <person name="Wei C.-L."/>
            <person name="Han J."/>
            <person name="Detter J.C."/>
            <person name="Han C."/>
            <person name="Tapia R."/>
            <person name="Chen A."/>
            <person name="Kyrpides N."/>
            <person name="Mavromatis K."/>
            <person name="Markowitz V."/>
            <person name="Szeto E."/>
            <person name="Ivanova N."/>
            <person name="Pagani I."/>
            <person name="Pati A."/>
            <person name="Goodwin L."/>
            <person name="Nordberg H.P."/>
            <person name="Cantor M.N."/>
            <person name="Hua S.X."/>
            <person name="Woyke T."/>
            <person name="Kerfeld C.A."/>
        </authorList>
    </citation>
    <scope>NUCLEOTIDE SEQUENCE [LARGE SCALE GENOMIC DNA]</scope>
    <source>
        <strain evidence="2">ATCC 27169 / PCC 6605</strain>
    </source>
</reference>
<protein>
    <submittedName>
        <fullName evidence="1">Uncharacterized protein</fullName>
    </submittedName>
</protein>
<dbReference type="Gene3D" id="3.80.10.10">
    <property type="entry name" value="Ribonuclease Inhibitor"/>
    <property type="match status" value="1"/>
</dbReference>
<evidence type="ECO:0000313" key="1">
    <source>
        <dbReference type="EMBL" id="AFY92295.1"/>
    </source>
</evidence>
<dbReference type="RefSeq" id="WP_015158485.1">
    <property type="nucleotide sequence ID" value="NC_019697.1"/>
</dbReference>
<dbReference type="OrthoDB" id="571184at2"/>
<dbReference type="SUPFAM" id="SSF52047">
    <property type="entry name" value="RNI-like"/>
    <property type="match status" value="1"/>
</dbReference>
<proteinExistence type="predicted"/>
<dbReference type="HOGENOM" id="CLU_054192_0_0_3"/>
<gene>
    <name evidence="1" type="ORF">Cha6605_1062</name>
</gene>
<dbReference type="InterPro" id="IPR032675">
    <property type="entry name" value="LRR_dom_sf"/>
</dbReference>
<accession>K9UBW4</accession>
<dbReference type="EMBL" id="CP003600">
    <property type="protein sequence ID" value="AFY92295.1"/>
    <property type="molecule type" value="Genomic_DNA"/>
</dbReference>
<keyword evidence="2" id="KW-1185">Reference proteome</keyword>
<dbReference type="STRING" id="1173020.Cha6605_1062"/>
<dbReference type="eggNOG" id="COG4886">
    <property type="taxonomic scope" value="Bacteria"/>
</dbReference>
<dbReference type="Proteomes" id="UP000010366">
    <property type="component" value="Chromosome"/>
</dbReference>